<protein>
    <submittedName>
        <fullName evidence="1">Uncharacterized protein</fullName>
    </submittedName>
</protein>
<accession>A0ABR1B888</accession>
<organism evidence="1 2">
    <name type="scientific">Polyplax serrata</name>
    <name type="common">Common mouse louse</name>
    <dbReference type="NCBI Taxonomy" id="468196"/>
    <lineage>
        <taxon>Eukaryota</taxon>
        <taxon>Metazoa</taxon>
        <taxon>Ecdysozoa</taxon>
        <taxon>Arthropoda</taxon>
        <taxon>Hexapoda</taxon>
        <taxon>Insecta</taxon>
        <taxon>Pterygota</taxon>
        <taxon>Neoptera</taxon>
        <taxon>Paraneoptera</taxon>
        <taxon>Psocodea</taxon>
        <taxon>Troctomorpha</taxon>
        <taxon>Phthiraptera</taxon>
        <taxon>Anoplura</taxon>
        <taxon>Polyplacidae</taxon>
        <taxon>Polyplax</taxon>
    </lineage>
</organism>
<evidence type="ECO:0000313" key="1">
    <source>
        <dbReference type="EMBL" id="KAK6635401.1"/>
    </source>
</evidence>
<gene>
    <name evidence="1" type="ORF">RUM44_000652</name>
</gene>
<sequence length="125" mass="14235">MAGNAGEDEEDEEPGVKQKLEISEAEAAITEDAIDFLFCVPRAFKRAGSHRGERRWKALEKMRAMELVLFIRPFLSFFGQKLKTGTGRVVKKKIAFIPGAEREKIFQFPRDEKLKAAGYFLLRSP</sequence>
<evidence type="ECO:0000313" key="2">
    <source>
        <dbReference type="Proteomes" id="UP001359485"/>
    </source>
</evidence>
<proteinExistence type="predicted"/>
<dbReference type="EMBL" id="JAWJWF010000003">
    <property type="protein sequence ID" value="KAK6635401.1"/>
    <property type="molecule type" value="Genomic_DNA"/>
</dbReference>
<dbReference type="Proteomes" id="UP001359485">
    <property type="component" value="Unassembled WGS sequence"/>
</dbReference>
<name>A0ABR1B888_POLSC</name>
<comment type="caution">
    <text evidence="1">The sequence shown here is derived from an EMBL/GenBank/DDBJ whole genome shotgun (WGS) entry which is preliminary data.</text>
</comment>
<keyword evidence="2" id="KW-1185">Reference proteome</keyword>
<reference evidence="1 2" key="1">
    <citation type="submission" date="2023-09" db="EMBL/GenBank/DDBJ databases">
        <title>Genomes of two closely related lineages of the louse Polyplax serrata with different host specificities.</title>
        <authorList>
            <person name="Martinu J."/>
            <person name="Tarabai H."/>
            <person name="Stefka J."/>
            <person name="Hypsa V."/>
        </authorList>
    </citation>
    <scope>NUCLEOTIDE SEQUENCE [LARGE SCALE GENOMIC DNA]</scope>
    <source>
        <strain evidence="1">98ZLc_SE</strain>
    </source>
</reference>